<name>A0ACA9NBA2_9GLOM</name>
<accession>A0ACA9NBA2</accession>
<keyword evidence="2" id="KW-1185">Reference proteome</keyword>
<organism evidence="1 2">
    <name type="scientific">Racocetra persica</name>
    <dbReference type="NCBI Taxonomy" id="160502"/>
    <lineage>
        <taxon>Eukaryota</taxon>
        <taxon>Fungi</taxon>
        <taxon>Fungi incertae sedis</taxon>
        <taxon>Mucoromycota</taxon>
        <taxon>Glomeromycotina</taxon>
        <taxon>Glomeromycetes</taxon>
        <taxon>Diversisporales</taxon>
        <taxon>Gigasporaceae</taxon>
        <taxon>Racocetra</taxon>
    </lineage>
</organism>
<sequence>SSDSVGASGSSDSVGASGSSDSSDSVGASGSSDFVGASGVLGPSDSVGALGVLGPLGVLGFLDVLGASDSVGASGVLGVSDSLAVTLINPKPSSTIPRSYIGMIPYECGLTSRCRKIDRGLAEMQESPRIIYNMLNVIEGVGLNLVSFISNFGIKQHGISQVKLNR</sequence>
<gene>
    <name evidence="1" type="ORF">RPERSI_LOCUS7579</name>
</gene>
<reference evidence="1" key="1">
    <citation type="submission" date="2021-06" db="EMBL/GenBank/DDBJ databases">
        <authorList>
            <person name="Kallberg Y."/>
            <person name="Tangrot J."/>
            <person name="Rosling A."/>
        </authorList>
    </citation>
    <scope>NUCLEOTIDE SEQUENCE</scope>
    <source>
        <strain evidence="1">MA461A</strain>
    </source>
</reference>
<evidence type="ECO:0000313" key="2">
    <source>
        <dbReference type="Proteomes" id="UP000789920"/>
    </source>
</evidence>
<dbReference type="Proteomes" id="UP000789920">
    <property type="component" value="Unassembled WGS sequence"/>
</dbReference>
<dbReference type="EMBL" id="CAJVQC010012988">
    <property type="protein sequence ID" value="CAG8643675.1"/>
    <property type="molecule type" value="Genomic_DNA"/>
</dbReference>
<proteinExistence type="predicted"/>
<comment type="caution">
    <text evidence="1">The sequence shown here is derived from an EMBL/GenBank/DDBJ whole genome shotgun (WGS) entry which is preliminary data.</text>
</comment>
<protein>
    <submittedName>
        <fullName evidence="1">25631_t:CDS:1</fullName>
    </submittedName>
</protein>
<feature type="non-terminal residue" evidence="1">
    <location>
        <position position="1"/>
    </location>
</feature>
<evidence type="ECO:0000313" key="1">
    <source>
        <dbReference type="EMBL" id="CAG8643675.1"/>
    </source>
</evidence>